<evidence type="ECO:0000256" key="5">
    <source>
        <dbReference type="ARBA" id="ARBA00039837"/>
    </source>
</evidence>
<dbReference type="SUPFAM" id="SSF100895">
    <property type="entry name" value="Kazal-type serine protease inhibitors"/>
    <property type="match status" value="1"/>
</dbReference>
<reference evidence="8" key="1">
    <citation type="submission" date="2025-08" db="UniProtKB">
        <authorList>
            <consortium name="RefSeq"/>
        </authorList>
    </citation>
    <scope>IDENTIFICATION</scope>
</reference>
<dbReference type="GO" id="GO:0004867">
    <property type="term" value="F:serine-type endopeptidase inhibitor activity"/>
    <property type="evidence" value="ECO:0007669"/>
    <property type="project" value="UniProtKB-KW"/>
</dbReference>
<feature type="domain" description="Kazal-like" evidence="6">
    <location>
        <begin position="63"/>
        <end position="119"/>
    </location>
</feature>
<keyword evidence="2" id="KW-0964">Secreted</keyword>
<dbReference type="SMART" id="SM00280">
    <property type="entry name" value="KAZAL"/>
    <property type="match status" value="1"/>
</dbReference>
<gene>
    <name evidence="8" type="primary">SPINK6</name>
</gene>
<evidence type="ECO:0000256" key="1">
    <source>
        <dbReference type="ARBA" id="ARBA00004613"/>
    </source>
</evidence>
<dbReference type="CDD" id="cd00104">
    <property type="entry name" value="KAZAL_FS"/>
    <property type="match status" value="1"/>
</dbReference>
<evidence type="ECO:0000313" key="7">
    <source>
        <dbReference type="Proteomes" id="UP000245340"/>
    </source>
</evidence>
<name>A0A9B0HF04_ODORO</name>
<keyword evidence="3" id="KW-1015">Disulfide bond</keyword>
<evidence type="ECO:0000259" key="6">
    <source>
        <dbReference type="PROSITE" id="PS51465"/>
    </source>
</evidence>
<dbReference type="RefSeq" id="XP_004417278.1">
    <property type="nucleotide sequence ID" value="XM_004417221.1"/>
</dbReference>
<protein>
    <recommendedName>
        <fullName evidence="5">Double-headed protease inhibitor, submandibular gland</fullName>
    </recommendedName>
</protein>
<keyword evidence="7" id="KW-1185">Reference proteome</keyword>
<dbReference type="PROSITE" id="PS51465">
    <property type="entry name" value="KAZAL_2"/>
    <property type="match status" value="1"/>
</dbReference>
<dbReference type="Proteomes" id="UP000245340">
    <property type="component" value="Unplaced"/>
</dbReference>
<dbReference type="FunFam" id="3.30.60.30:FF:000037">
    <property type="entry name" value="Ovomucoid"/>
    <property type="match status" value="1"/>
</dbReference>
<dbReference type="GO" id="GO:0005576">
    <property type="term" value="C:extracellular region"/>
    <property type="evidence" value="ECO:0007669"/>
    <property type="project" value="UniProtKB-SubCell"/>
</dbReference>
<evidence type="ECO:0000256" key="4">
    <source>
        <dbReference type="ARBA" id="ARBA00037771"/>
    </source>
</evidence>
<dbReference type="Gene3D" id="3.30.60.30">
    <property type="match status" value="1"/>
</dbReference>
<dbReference type="InterPro" id="IPR050159">
    <property type="entry name" value="Kazal-type_SerProtInhib"/>
</dbReference>
<proteinExistence type="predicted"/>
<organism evidence="7 8">
    <name type="scientific">Odobenus rosmarus divergens</name>
    <name type="common">Pacific walrus</name>
    <dbReference type="NCBI Taxonomy" id="9708"/>
    <lineage>
        <taxon>Eukaryota</taxon>
        <taxon>Metazoa</taxon>
        <taxon>Chordata</taxon>
        <taxon>Craniata</taxon>
        <taxon>Vertebrata</taxon>
        <taxon>Euteleostomi</taxon>
        <taxon>Mammalia</taxon>
        <taxon>Eutheria</taxon>
        <taxon>Laurasiatheria</taxon>
        <taxon>Carnivora</taxon>
        <taxon>Caniformia</taxon>
        <taxon>Pinnipedia</taxon>
        <taxon>Odobenidae</taxon>
        <taxon>Odobenus</taxon>
    </lineage>
</organism>
<dbReference type="Pfam" id="PF00050">
    <property type="entry name" value="Kazal_1"/>
    <property type="match status" value="1"/>
</dbReference>
<dbReference type="AlphaFoldDB" id="A0A9B0HF04"/>
<dbReference type="InterPro" id="IPR002350">
    <property type="entry name" value="Kazal_dom"/>
</dbReference>
<dbReference type="PROSITE" id="PS00282">
    <property type="entry name" value="KAZAL_1"/>
    <property type="match status" value="1"/>
</dbReference>
<keyword evidence="8" id="KW-0722">Serine protease inhibitor</keyword>
<evidence type="ECO:0000313" key="8">
    <source>
        <dbReference type="RefSeq" id="XP_004417278.1"/>
    </source>
</evidence>
<comment type="subcellular location">
    <subcellularLocation>
        <location evidence="1">Secreted</location>
    </subcellularLocation>
</comment>
<keyword evidence="8" id="KW-0646">Protease inhibitor</keyword>
<comment type="function">
    <text evidence="4">This inhibitor is composed of two homologous actively inhibiting halves: one which inhibits trypsin, the other which inhibits elastase.</text>
</comment>
<dbReference type="PANTHER" id="PTHR47499">
    <property type="entry name" value="SERINE PROTEASE INHIBITOR KAZAL-TYPE 7 SPINK7"/>
    <property type="match status" value="1"/>
</dbReference>
<dbReference type="InterPro" id="IPR036058">
    <property type="entry name" value="Kazal_dom_sf"/>
</dbReference>
<dbReference type="PANTHER" id="PTHR47499:SF6">
    <property type="entry name" value="SERINE PROTEASE INHIBITOR KAZAL-TYPE 6"/>
    <property type="match status" value="1"/>
</dbReference>
<evidence type="ECO:0000256" key="2">
    <source>
        <dbReference type="ARBA" id="ARBA00022525"/>
    </source>
</evidence>
<sequence length="119" mass="13281">MTGMRKPHVVPTHEELGQSMRALGEWPQTPSLNVELENGDQERKDFKTTLFGFCAFFSGVFSQGRQIDCGEFRDPKVYCTRESNPHCGSDGQTYGNKCAFCKAMVKSGGKINLKHQGKC</sequence>
<accession>A0A9B0HF04</accession>
<evidence type="ECO:0000256" key="3">
    <source>
        <dbReference type="ARBA" id="ARBA00023157"/>
    </source>
</evidence>